<name>A0AAD6Y8W6_9AGAR</name>
<organism evidence="2 3">
    <name type="scientific">Mycena pura</name>
    <dbReference type="NCBI Taxonomy" id="153505"/>
    <lineage>
        <taxon>Eukaryota</taxon>
        <taxon>Fungi</taxon>
        <taxon>Dikarya</taxon>
        <taxon>Basidiomycota</taxon>
        <taxon>Agaricomycotina</taxon>
        <taxon>Agaricomycetes</taxon>
        <taxon>Agaricomycetidae</taxon>
        <taxon>Agaricales</taxon>
        <taxon>Marasmiineae</taxon>
        <taxon>Mycenaceae</taxon>
        <taxon>Mycena</taxon>
    </lineage>
</organism>
<proteinExistence type="predicted"/>
<protein>
    <submittedName>
        <fullName evidence="2">Uncharacterized protein</fullName>
    </submittedName>
</protein>
<feature type="compositionally biased region" description="Basic residues" evidence="1">
    <location>
        <begin position="594"/>
        <end position="603"/>
    </location>
</feature>
<reference evidence="2" key="1">
    <citation type="submission" date="2023-03" db="EMBL/GenBank/DDBJ databases">
        <title>Massive genome expansion in bonnet fungi (Mycena s.s.) driven by repeated elements and novel gene families across ecological guilds.</title>
        <authorList>
            <consortium name="Lawrence Berkeley National Laboratory"/>
            <person name="Harder C.B."/>
            <person name="Miyauchi S."/>
            <person name="Viragh M."/>
            <person name="Kuo A."/>
            <person name="Thoen E."/>
            <person name="Andreopoulos B."/>
            <person name="Lu D."/>
            <person name="Skrede I."/>
            <person name="Drula E."/>
            <person name="Henrissat B."/>
            <person name="Morin E."/>
            <person name="Kohler A."/>
            <person name="Barry K."/>
            <person name="LaButti K."/>
            <person name="Morin E."/>
            <person name="Salamov A."/>
            <person name="Lipzen A."/>
            <person name="Mereny Z."/>
            <person name="Hegedus B."/>
            <person name="Baldrian P."/>
            <person name="Stursova M."/>
            <person name="Weitz H."/>
            <person name="Taylor A."/>
            <person name="Grigoriev I.V."/>
            <person name="Nagy L.G."/>
            <person name="Martin F."/>
            <person name="Kauserud H."/>
        </authorList>
    </citation>
    <scope>NUCLEOTIDE SEQUENCE</scope>
    <source>
        <strain evidence="2">9144</strain>
    </source>
</reference>
<gene>
    <name evidence="2" type="ORF">GGX14DRAFT_660832</name>
</gene>
<evidence type="ECO:0000313" key="3">
    <source>
        <dbReference type="Proteomes" id="UP001219525"/>
    </source>
</evidence>
<feature type="region of interest" description="Disordered" evidence="1">
    <location>
        <begin position="583"/>
        <end position="603"/>
    </location>
</feature>
<feature type="region of interest" description="Disordered" evidence="1">
    <location>
        <begin position="446"/>
        <end position="465"/>
    </location>
</feature>
<dbReference type="EMBL" id="JARJCW010000065">
    <property type="protein sequence ID" value="KAJ7199923.1"/>
    <property type="molecule type" value="Genomic_DNA"/>
</dbReference>
<sequence length="603" mass="64694">MHPPAFSTRNARHPPIRHTQPRAARTPRASISQPFEPPSSRHPRMPNARLVLRLPERRLKNRDNEYGSDASSAVVIPARSRGARSLLGKPLKSLGRLDSTFLCIFIISSSALPFLVSFIRPPLLFKITGVLPLSSFYVRSIFYSIIHASAPSLIPAAARHPYAAVHRPSSDRECVAGDSRAIAGVQTAFVLVTTRISASKGPFDNNARAERPAKCEILICPGPHGAGRAVFGDAATSPSSCNMSKPSCGAWTRLQCRMLVDGPHVAHAHCGAIDQLLLHCSSCRSGCTLPDPPRVARHLLHAAFHPPARVICPPPAACCRPRSAVSRPVPVPAAVFLLPTASARPLLYFRRSPLLPTSACITHVRSKAITQSPLAARSIYSQDQLMPDARRPPPAARRRCLAAVVRRPLLVACRLSGPPLTARRLPLPAPTTAGCCPLPAASARRPLHAHASRKTGPPLPVKSDAAYCARPTPADRCPPPASSSNVNADPRPPPVARRSPPAAVSHSLPIATVSRLLPASFRTRPLRHSPPAGSVLASHYPPLTSRFPVSLRAALCSPWAVRPAETAALDFCRRLTAAAHLDNASKPSQCRQPPGHHRRPALT</sequence>
<feature type="region of interest" description="Disordered" evidence="1">
    <location>
        <begin position="470"/>
        <end position="504"/>
    </location>
</feature>
<dbReference type="Proteomes" id="UP001219525">
    <property type="component" value="Unassembled WGS sequence"/>
</dbReference>
<comment type="caution">
    <text evidence="2">The sequence shown here is derived from an EMBL/GenBank/DDBJ whole genome shotgun (WGS) entry which is preliminary data.</text>
</comment>
<evidence type="ECO:0000313" key="2">
    <source>
        <dbReference type="EMBL" id="KAJ7199923.1"/>
    </source>
</evidence>
<dbReference type="AlphaFoldDB" id="A0AAD6Y8W6"/>
<keyword evidence="3" id="KW-1185">Reference proteome</keyword>
<accession>A0AAD6Y8W6</accession>
<evidence type="ECO:0000256" key="1">
    <source>
        <dbReference type="SAM" id="MobiDB-lite"/>
    </source>
</evidence>
<feature type="region of interest" description="Disordered" evidence="1">
    <location>
        <begin position="1"/>
        <end position="47"/>
    </location>
</feature>
<feature type="compositionally biased region" description="Basic residues" evidence="1">
    <location>
        <begin position="10"/>
        <end position="20"/>
    </location>
</feature>